<evidence type="ECO:0000313" key="2">
    <source>
        <dbReference type="EMBL" id="UGS37663.1"/>
    </source>
</evidence>
<feature type="signal peptide" evidence="1">
    <location>
        <begin position="1"/>
        <end position="26"/>
    </location>
</feature>
<dbReference type="AlphaFoldDB" id="A0A9E7C2P2"/>
<evidence type="ECO:0000256" key="1">
    <source>
        <dbReference type="SAM" id="SignalP"/>
    </source>
</evidence>
<dbReference type="Proteomes" id="UP001162834">
    <property type="component" value="Chromosome"/>
</dbReference>
<proteinExistence type="predicted"/>
<dbReference type="KEGG" id="sbae:DSM104329_04083"/>
<feature type="chain" id="PRO_5039403754" description="Secreted protein" evidence="1">
    <location>
        <begin position="27"/>
        <end position="183"/>
    </location>
</feature>
<dbReference type="RefSeq" id="WP_259311710.1">
    <property type="nucleotide sequence ID" value="NZ_CP087164.1"/>
</dbReference>
<organism evidence="2 3">
    <name type="scientific">Capillimicrobium parvum</name>
    <dbReference type="NCBI Taxonomy" id="2884022"/>
    <lineage>
        <taxon>Bacteria</taxon>
        <taxon>Bacillati</taxon>
        <taxon>Actinomycetota</taxon>
        <taxon>Thermoleophilia</taxon>
        <taxon>Solirubrobacterales</taxon>
        <taxon>Capillimicrobiaceae</taxon>
        <taxon>Capillimicrobium</taxon>
    </lineage>
</organism>
<keyword evidence="3" id="KW-1185">Reference proteome</keyword>
<evidence type="ECO:0008006" key="4">
    <source>
        <dbReference type="Google" id="ProtNLM"/>
    </source>
</evidence>
<evidence type="ECO:0000313" key="3">
    <source>
        <dbReference type="Proteomes" id="UP001162834"/>
    </source>
</evidence>
<accession>A0A9E7C2P2</accession>
<protein>
    <recommendedName>
        <fullName evidence="4">Secreted protein</fullName>
    </recommendedName>
</protein>
<gene>
    <name evidence="2" type="ORF">DSM104329_04083</name>
</gene>
<keyword evidence="1" id="KW-0732">Signal</keyword>
<dbReference type="EMBL" id="CP087164">
    <property type="protein sequence ID" value="UGS37663.1"/>
    <property type="molecule type" value="Genomic_DNA"/>
</dbReference>
<reference evidence="2" key="1">
    <citation type="journal article" date="2022" name="Int. J. Syst. Evol. Microbiol.">
        <title>Pseudomonas aegrilactucae sp. nov. and Pseudomonas morbosilactucae sp. nov., pathogens causing bacterial rot of lettuce in Japan.</title>
        <authorList>
            <person name="Sawada H."/>
            <person name="Fujikawa T."/>
            <person name="Satou M."/>
        </authorList>
    </citation>
    <scope>NUCLEOTIDE SEQUENCE</scope>
    <source>
        <strain evidence="2">0166_1</strain>
    </source>
</reference>
<sequence>MSRHRRLLALGTVLVAAIAFPAAASAAVAPGTYFPTADSFNSANAPGSSHLTSGTPSCTVTTTLDVNCSAYVLGGVGHTNATVSLAANYTAIVDCFNPGTNRNNPIESHTTSFAATSTATVPSTRNGQLSVPAQSVSAGQVGQVCPNPNWTPVIRQGSLTLVSFTYTLTFAGFTSPYITITAS</sequence>
<name>A0A9E7C2P2_9ACTN</name>